<dbReference type="Pfam" id="PF02195">
    <property type="entry name" value="ParB_N"/>
    <property type="match status" value="1"/>
</dbReference>
<dbReference type="InterPro" id="IPR037972">
    <property type="entry name" value="RepB_N"/>
</dbReference>
<sequence length="337" mass="37066">MKKNILKMMAEANPDSETKDTPEQPVFPLSRTRRGSPVVNSVGKALNTLSESSIVVLDPAKIDPSPYHDRFESDVEVSEEIESLAGSIRSEGQKIPVLVRPHPTDEGRYQLAYGHRRLSAIKLLAAESDKPGEITVRAYVRHLSDKDLLVEQSLENGVRENLTWIEQALWAAQLRQAGFSSVAIEPVLGLSKTPISLMLKVANTLPEDIVLAIGRAKGVGRPKWMALTDACGAGGEKSFARIRSVMENAAFKNAEAARRIDMAIKAAQGTSERKDSRNTRDLSIDGKVLGRVSRTRSSTTITISDRDNGFADWLEDRLDTLAEEYFSIPAGKSRDKN</sequence>
<feature type="region of interest" description="Disordered" evidence="2">
    <location>
        <begin position="1"/>
        <end position="35"/>
    </location>
</feature>
<dbReference type="InterPro" id="IPR003115">
    <property type="entry name" value="ParB_N"/>
</dbReference>
<dbReference type="NCBIfam" id="TIGR00180">
    <property type="entry name" value="parB_part"/>
    <property type="match status" value="1"/>
</dbReference>
<dbReference type="EMBL" id="SMAR01000052">
    <property type="protein sequence ID" value="TCT29267.1"/>
    <property type="molecule type" value="Genomic_DNA"/>
</dbReference>
<dbReference type="PANTHER" id="PTHR33375:SF1">
    <property type="entry name" value="CHROMOSOME-PARTITIONING PROTEIN PARB-RELATED"/>
    <property type="match status" value="1"/>
</dbReference>
<evidence type="ECO:0000313" key="4">
    <source>
        <dbReference type="EMBL" id="TCT29267.1"/>
    </source>
</evidence>
<dbReference type="InterPro" id="IPR036086">
    <property type="entry name" value="ParB/Sulfiredoxin_sf"/>
</dbReference>
<dbReference type="InterPro" id="IPR004437">
    <property type="entry name" value="ParB/RepB/Spo0J"/>
</dbReference>
<organism evidence="4 5">
    <name type="scientific">Martelella mediterranea</name>
    <dbReference type="NCBI Taxonomy" id="293089"/>
    <lineage>
        <taxon>Bacteria</taxon>
        <taxon>Pseudomonadati</taxon>
        <taxon>Pseudomonadota</taxon>
        <taxon>Alphaproteobacteria</taxon>
        <taxon>Hyphomicrobiales</taxon>
        <taxon>Aurantimonadaceae</taxon>
        <taxon>Martelella</taxon>
    </lineage>
</organism>
<protein>
    <submittedName>
        <fullName evidence="4">ParB family chromosome partitioning protein</fullName>
    </submittedName>
</protein>
<dbReference type="SUPFAM" id="SSF110849">
    <property type="entry name" value="ParB/Sulfiredoxin"/>
    <property type="match status" value="1"/>
</dbReference>
<comment type="similarity">
    <text evidence="1">Belongs to the ParB family.</text>
</comment>
<evidence type="ECO:0000256" key="1">
    <source>
        <dbReference type="ARBA" id="ARBA00006295"/>
    </source>
</evidence>
<name>A0A4R3NDE8_9HYPH</name>
<dbReference type="Gene3D" id="1.10.10.2830">
    <property type="match status" value="1"/>
</dbReference>
<gene>
    <name evidence="4" type="ORF">EDC90_105214</name>
</gene>
<dbReference type="SUPFAM" id="SSF109709">
    <property type="entry name" value="KorB DNA-binding domain-like"/>
    <property type="match status" value="1"/>
</dbReference>
<dbReference type="Gene3D" id="3.90.1530.30">
    <property type="match status" value="1"/>
</dbReference>
<dbReference type="SMART" id="SM00470">
    <property type="entry name" value="ParB"/>
    <property type="match status" value="1"/>
</dbReference>
<dbReference type="Proteomes" id="UP000295097">
    <property type="component" value="Unassembled WGS sequence"/>
</dbReference>
<keyword evidence="5" id="KW-1185">Reference proteome</keyword>
<proteinExistence type="inferred from homology"/>
<dbReference type="GO" id="GO:0007059">
    <property type="term" value="P:chromosome segregation"/>
    <property type="evidence" value="ECO:0007669"/>
    <property type="project" value="TreeGrafter"/>
</dbReference>
<dbReference type="NCBIfam" id="TIGR03454">
    <property type="entry name" value="partition_RepB"/>
    <property type="match status" value="1"/>
</dbReference>
<reference evidence="4 5" key="1">
    <citation type="submission" date="2019-03" db="EMBL/GenBank/DDBJ databases">
        <title>Freshwater and sediment microbial communities from various areas in North America, analyzing microbe dynamics in response to fracking.</title>
        <authorList>
            <person name="Lamendella R."/>
        </authorList>
    </citation>
    <scope>NUCLEOTIDE SEQUENCE [LARGE SCALE GENOMIC DNA]</scope>
    <source>
        <strain evidence="4 5">175.2</strain>
    </source>
</reference>
<dbReference type="GO" id="GO:0005694">
    <property type="term" value="C:chromosome"/>
    <property type="evidence" value="ECO:0007669"/>
    <property type="project" value="TreeGrafter"/>
</dbReference>
<evidence type="ECO:0000256" key="2">
    <source>
        <dbReference type="SAM" id="MobiDB-lite"/>
    </source>
</evidence>
<evidence type="ECO:0000313" key="5">
    <source>
        <dbReference type="Proteomes" id="UP000295097"/>
    </source>
</evidence>
<dbReference type="RefSeq" id="WP_132314133.1">
    <property type="nucleotide sequence ID" value="NZ_SMAR01000052.1"/>
</dbReference>
<dbReference type="InterPro" id="IPR017819">
    <property type="entry name" value="Plasmid_partition_RepB"/>
</dbReference>
<dbReference type="InterPro" id="IPR011111">
    <property type="entry name" value="Plasmid_RepB"/>
</dbReference>
<dbReference type="Pfam" id="PF07506">
    <property type="entry name" value="RepB"/>
    <property type="match status" value="1"/>
</dbReference>
<dbReference type="PANTHER" id="PTHR33375">
    <property type="entry name" value="CHROMOSOME-PARTITIONING PROTEIN PARB-RELATED"/>
    <property type="match status" value="1"/>
</dbReference>
<feature type="domain" description="ParB-like N-terminal" evidence="3">
    <location>
        <begin position="55"/>
        <end position="162"/>
    </location>
</feature>
<evidence type="ECO:0000259" key="3">
    <source>
        <dbReference type="SMART" id="SM00470"/>
    </source>
</evidence>
<dbReference type="CDD" id="cd16405">
    <property type="entry name" value="RepB_like_N"/>
    <property type="match status" value="1"/>
</dbReference>
<comment type="caution">
    <text evidence="4">The sequence shown here is derived from an EMBL/GenBank/DDBJ whole genome shotgun (WGS) entry which is preliminary data.</text>
</comment>
<dbReference type="InterPro" id="IPR050336">
    <property type="entry name" value="Chromosome_partition/occlusion"/>
</dbReference>
<dbReference type="GO" id="GO:0003677">
    <property type="term" value="F:DNA binding"/>
    <property type="evidence" value="ECO:0007669"/>
    <property type="project" value="InterPro"/>
</dbReference>
<dbReference type="AlphaFoldDB" id="A0A4R3NDE8"/>
<dbReference type="OrthoDB" id="7908920at2"/>
<accession>A0A4R3NDE8</accession>